<sequence>MGKRGGRASAKLTQLVLETYGTRCWLKLPGCTGLATTKDHVVPFIHGGSDVLENLRPACRSCNSKRQDRVIAGYGASVVIVTGPPTAGKNHWIAERAKQHDIIVDLDALAHALSATEPDPSVDYPEHLQRVTQAARRAAINAATRLPHRITVWIIHTMPSAAQLAEYTALRWHVETIDPGRTIVEQRARTMRSPVALRIIDRWYAQHPEATPATKPMPVEASSAPDW</sequence>
<dbReference type="InterPro" id="IPR002711">
    <property type="entry name" value="HNH"/>
</dbReference>
<dbReference type="Gene3D" id="3.40.50.300">
    <property type="entry name" value="P-loop containing nucleotide triphosphate hydrolases"/>
    <property type="match status" value="1"/>
</dbReference>
<name>A0ABT6ZH80_9MICO</name>
<organism evidence="2 3">
    <name type="scientific">Microbacterium dauci</name>
    <dbReference type="NCBI Taxonomy" id="3048008"/>
    <lineage>
        <taxon>Bacteria</taxon>
        <taxon>Bacillati</taxon>
        <taxon>Actinomycetota</taxon>
        <taxon>Actinomycetes</taxon>
        <taxon>Micrococcales</taxon>
        <taxon>Microbacteriaceae</taxon>
        <taxon>Microbacterium</taxon>
    </lineage>
</organism>
<dbReference type="SMART" id="SM00507">
    <property type="entry name" value="HNHc"/>
    <property type="match status" value="1"/>
</dbReference>
<dbReference type="RefSeq" id="WP_283717013.1">
    <property type="nucleotide sequence ID" value="NZ_JASJND010000007.1"/>
</dbReference>
<evidence type="ECO:0000313" key="2">
    <source>
        <dbReference type="EMBL" id="MDJ1115336.1"/>
    </source>
</evidence>
<accession>A0ABT6ZH80</accession>
<gene>
    <name evidence="2" type="ORF">QNI14_12845</name>
</gene>
<reference evidence="2 3" key="1">
    <citation type="submission" date="2023-05" db="EMBL/GenBank/DDBJ databases">
        <title>Microbacterium dauci sp.nov., Isolated from Carrot Rhizosphere Soil.</title>
        <authorList>
            <person name="Xiao Z."/>
            <person name="Zheng J."/>
        </authorList>
    </citation>
    <scope>NUCLEOTIDE SEQUENCE [LARGE SCALE GENOMIC DNA]</scope>
    <source>
        <strain evidence="2 3">LX3-4</strain>
    </source>
</reference>
<dbReference type="InterPro" id="IPR003615">
    <property type="entry name" value="HNH_nuc"/>
</dbReference>
<dbReference type="GO" id="GO:0004519">
    <property type="term" value="F:endonuclease activity"/>
    <property type="evidence" value="ECO:0007669"/>
    <property type="project" value="UniProtKB-KW"/>
</dbReference>
<proteinExistence type="predicted"/>
<keyword evidence="3" id="KW-1185">Reference proteome</keyword>
<evidence type="ECO:0000259" key="1">
    <source>
        <dbReference type="SMART" id="SM00507"/>
    </source>
</evidence>
<protein>
    <submittedName>
        <fullName evidence="2">HNH endonuclease</fullName>
    </submittedName>
</protein>
<feature type="domain" description="HNH nuclease" evidence="1">
    <location>
        <begin position="11"/>
        <end position="64"/>
    </location>
</feature>
<dbReference type="EMBL" id="JASJND010000007">
    <property type="protein sequence ID" value="MDJ1115336.1"/>
    <property type="molecule type" value="Genomic_DNA"/>
</dbReference>
<dbReference type="CDD" id="cd00085">
    <property type="entry name" value="HNHc"/>
    <property type="match status" value="1"/>
</dbReference>
<dbReference type="Gene3D" id="1.10.30.50">
    <property type="match status" value="1"/>
</dbReference>
<dbReference type="Proteomes" id="UP001321481">
    <property type="component" value="Unassembled WGS sequence"/>
</dbReference>
<keyword evidence="2" id="KW-0540">Nuclease</keyword>
<dbReference type="Pfam" id="PF01844">
    <property type="entry name" value="HNH"/>
    <property type="match status" value="1"/>
</dbReference>
<dbReference type="InterPro" id="IPR027417">
    <property type="entry name" value="P-loop_NTPase"/>
</dbReference>
<keyword evidence="2" id="KW-0255">Endonuclease</keyword>
<keyword evidence="2" id="KW-0378">Hydrolase</keyword>
<evidence type="ECO:0000313" key="3">
    <source>
        <dbReference type="Proteomes" id="UP001321481"/>
    </source>
</evidence>
<comment type="caution">
    <text evidence="2">The sequence shown here is derived from an EMBL/GenBank/DDBJ whole genome shotgun (WGS) entry which is preliminary data.</text>
</comment>